<dbReference type="EMBL" id="CP028918">
    <property type="protein sequence ID" value="AWB50347.1"/>
    <property type="molecule type" value="Genomic_DNA"/>
</dbReference>
<evidence type="ECO:0000313" key="1">
    <source>
        <dbReference type="EMBL" id="AWB50347.1"/>
    </source>
</evidence>
<organism evidence="1 2">
    <name type="scientific">Paragemmobacter aquarius</name>
    <dbReference type="NCBI Taxonomy" id="2169400"/>
    <lineage>
        <taxon>Bacteria</taxon>
        <taxon>Pseudomonadati</taxon>
        <taxon>Pseudomonadota</taxon>
        <taxon>Alphaproteobacteria</taxon>
        <taxon>Rhodobacterales</taxon>
        <taxon>Paracoccaceae</taxon>
        <taxon>Paragemmobacter</taxon>
    </lineage>
</organism>
<proteinExistence type="predicted"/>
<dbReference type="KEGG" id="geh:HYN69_10620"/>
<keyword evidence="2" id="KW-1185">Reference proteome</keyword>
<dbReference type="RefSeq" id="WP_108437157.1">
    <property type="nucleotide sequence ID" value="NZ_CP028918.1"/>
</dbReference>
<reference evidence="1 2" key="1">
    <citation type="submission" date="2018-04" db="EMBL/GenBank/DDBJ databases">
        <title>Genome sequencing of Gemmobacter.</title>
        <authorList>
            <person name="Yi H."/>
            <person name="Baek M.-G."/>
        </authorList>
    </citation>
    <scope>NUCLEOTIDE SEQUENCE [LARGE SCALE GENOMIC DNA]</scope>
    <source>
        <strain evidence="1 2">HYN0069</strain>
    </source>
</reference>
<accession>A0A2S0URC5</accession>
<dbReference type="AlphaFoldDB" id="A0A2S0URC5"/>
<sequence>MQLNQILGNAEDQERGAWLELRHPVSGKRTGIKLLIVGPDSATQSAGRLAMADELARATDDEGRVSAEARDKVRVRALARCVKAWEILEDGEPVPFKFENVVRVIRAAAWLQAQVDAFAGDRRNFMEAGE</sequence>
<evidence type="ECO:0000313" key="2">
    <source>
        <dbReference type="Proteomes" id="UP000244496"/>
    </source>
</evidence>
<name>A0A2S0URC5_9RHOB</name>
<protein>
    <submittedName>
        <fullName evidence="1">Uncharacterized protein</fullName>
    </submittedName>
</protein>
<dbReference type="Proteomes" id="UP000244496">
    <property type="component" value="Chromosome"/>
</dbReference>
<gene>
    <name evidence="1" type="ORF">HYN69_10620</name>
</gene>
<dbReference type="OrthoDB" id="8454346at2"/>